<evidence type="ECO:0000313" key="7">
    <source>
        <dbReference type="Proteomes" id="UP000825729"/>
    </source>
</evidence>
<feature type="compositionally biased region" description="Basic and acidic residues" evidence="4">
    <location>
        <begin position="101"/>
        <end position="116"/>
    </location>
</feature>
<dbReference type="InterPro" id="IPR019786">
    <property type="entry name" value="Zinc_finger_PHD-type_CS"/>
</dbReference>
<accession>A0AAV7E4U4</accession>
<dbReference type="InterPro" id="IPR013083">
    <property type="entry name" value="Znf_RING/FYVE/PHD"/>
</dbReference>
<proteinExistence type="predicted"/>
<keyword evidence="3" id="KW-0862">Zinc</keyword>
<dbReference type="Proteomes" id="UP000825729">
    <property type="component" value="Unassembled WGS sequence"/>
</dbReference>
<dbReference type="GO" id="GO:0008270">
    <property type="term" value="F:zinc ion binding"/>
    <property type="evidence" value="ECO:0007669"/>
    <property type="project" value="UniProtKB-KW"/>
</dbReference>
<evidence type="ECO:0000313" key="6">
    <source>
        <dbReference type="EMBL" id="KAG9443872.1"/>
    </source>
</evidence>
<keyword evidence="2" id="KW-0863">Zinc-finger</keyword>
<evidence type="ECO:0000256" key="4">
    <source>
        <dbReference type="SAM" id="MobiDB-lite"/>
    </source>
</evidence>
<feature type="domain" description="PHD-type zinc finger plants" evidence="5">
    <location>
        <begin position="10"/>
        <end position="53"/>
    </location>
</feature>
<sequence>MAARPVKECCLCGDIGFSKDLVLCPICGFRLQHTYCSRSYPGIDMAMWRCEWCVYEQEKRDSGAKRVKPGELVSENAAVDLRDGDESASPAAADDGANASEETKKARRKRDDDRRQAPAAPGACPKSKRHKSSGGGGSDRWRKLNCNSPSTRVIGRRYKLLADVLC</sequence>
<feature type="compositionally biased region" description="Low complexity" evidence="4">
    <location>
        <begin position="87"/>
        <end position="100"/>
    </location>
</feature>
<evidence type="ECO:0000256" key="1">
    <source>
        <dbReference type="ARBA" id="ARBA00022723"/>
    </source>
</evidence>
<keyword evidence="1" id="KW-0479">Metal-binding</keyword>
<keyword evidence="7" id="KW-1185">Reference proteome</keyword>
<dbReference type="PANTHER" id="PTHR33779:SF17">
    <property type="entry name" value="ZINC FINGER PHD-TYPE DOMAIN-CONTAINING PROTEIN"/>
    <property type="match status" value="1"/>
</dbReference>
<evidence type="ECO:0000256" key="3">
    <source>
        <dbReference type="ARBA" id="ARBA00022833"/>
    </source>
</evidence>
<reference evidence="6 7" key="1">
    <citation type="submission" date="2021-07" db="EMBL/GenBank/DDBJ databases">
        <title>The Aristolochia fimbriata genome: insights into angiosperm evolution, floral development and chemical biosynthesis.</title>
        <authorList>
            <person name="Jiao Y."/>
        </authorList>
    </citation>
    <scope>NUCLEOTIDE SEQUENCE [LARGE SCALE GENOMIC DNA]</scope>
    <source>
        <strain evidence="6">IBCAS-2021</strain>
        <tissue evidence="6">Leaf</tissue>
    </source>
</reference>
<dbReference type="InterPro" id="IPR011011">
    <property type="entry name" value="Znf_FYVE_PHD"/>
</dbReference>
<dbReference type="AlphaFoldDB" id="A0AAV7E4U4"/>
<dbReference type="Pfam" id="PF25054">
    <property type="entry name" value="PHD_pln"/>
    <property type="match status" value="1"/>
</dbReference>
<protein>
    <recommendedName>
        <fullName evidence="5">PHD-type zinc finger plants domain-containing protein</fullName>
    </recommendedName>
</protein>
<dbReference type="PANTHER" id="PTHR33779">
    <property type="entry name" value="EXPRESSED PROTEIN"/>
    <property type="match status" value="1"/>
</dbReference>
<gene>
    <name evidence="6" type="ORF">H6P81_015212</name>
</gene>
<evidence type="ECO:0000259" key="5">
    <source>
        <dbReference type="Pfam" id="PF25054"/>
    </source>
</evidence>
<feature type="region of interest" description="Disordered" evidence="4">
    <location>
        <begin position="62"/>
        <end position="146"/>
    </location>
</feature>
<dbReference type="PROSITE" id="PS01359">
    <property type="entry name" value="ZF_PHD_1"/>
    <property type="match status" value="1"/>
</dbReference>
<name>A0AAV7E4U4_ARIFI</name>
<dbReference type="Gene3D" id="3.30.40.10">
    <property type="entry name" value="Zinc/RING finger domain, C3HC4 (zinc finger)"/>
    <property type="match status" value="1"/>
</dbReference>
<dbReference type="EMBL" id="JAINDJ010000006">
    <property type="protein sequence ID" value="KAG9443872.1"/>
    <property type="molecule type" value="Genomic_DNA"/>
</dbReference>
<evidence type="ECO:0000256" key="2">
    <source>
        <dbReference type="ARBA" id="ARBA00022771"/>
    </source>
</evidence>
<organism evidence="6 7">
    <name type="scientific">Aristolochia fimbriata</name>
    <name type="common">White veined hardy Dutchman's pipe vine</name>
    <dbReference type="NCBI Taxonomy" id="158543"/>
    <lineage>
        <taxon>Eukaryota</taxon>
        <taxon>Viridiplantae</taxon>
        <taxon>Streptophyta</taxon>
        <taxon>Embryophyta</taxon>
        <taxon>Tracheophyta</taxon>
        <taxon>Spermatophyta</taxon>
        <taxon>Magnoliopsida</taxon>
        <taxon>Magnoliidae</taxon>
        <taxon>Piperales</taxon>
        <taxon>Aristolochiaceae</taxon>
        <taxon>Aristolochia</taxon>
    </lineage>
</organism>
<dbReference type="SUPFAM" id="SSF57903">
    <property type="entry name" value="FYVE/PHD zinc finger"/>
    <property type="match status" value="1"/>
</dbReference>
<comment type="caution">
    <text evidence="6">The sequence shown here is derived from an EMBL/GenBank/DDBJ whole genome shotgun (WGS) entry which is preliminary data.</text>
</comment>
<dbReference type="InterPro" id="IPR056874">
    <property type="entry name" value="PHD_dom_pln"/>
</dbReference>